<dbReference type="PANTHER" id="PTHR32552">
    <property type="entry name" value="FERRICHROME IRON RECEPTOR-RELATED"/>
    <property type="match status" value="1"/>
</dbReference>
<evidence type="ECO:0000256" key="10">
    <source>
        <dbReference type="ARBA" id="ARBA00023077"/>
    </source>
</evidence>
<evidence type="ECO:0000313" key="20">
    <source>
        <dbReference type="EMBL" id="MDT0617178.1"/>
    </source>
</evidence>
<dbReference type="Pfam" id="PF00593">
    <property type="entry name" value="TonB_dep_Rec_b-barrel"/>
    <property type="match status" value="1"/>
</dbReference>
<evidence type="ECO:0000256" key="17">
    <source>
        <dbReference type="SAM" id="SignalP"/>
    </source>
</evidence>
<sequence>MNSRLFMTVCAIGLLGSMALMRVGPANAEPEARNDNQEAGESRLDPIEVSGDSGRESDAYINLDQPSQVGKNRVPVADTPQSIEVVEQDFIQDIGAQTIEDALVYSSGVFAEQFGFDTRVDTVSVRGLDASRYLDGLRSIYGFYNSVRTNPYALERIEVLKGPSSVLYGQSELGGIINAVSKLPRAEQQGEIWAQAGSFSRLQFAMDLTGPLTESGNLLYRLVALGRDADTQVDFVEDDGYVLSPSLTWKPRDGTELTVLLNRQVNTGKVSAQFLPSRGTIDPAPRGRIPTNTFVGEPEWDRYDREKTEVTLFLDQRLTENWDFRATARHTDSEAETREHWTQVGEVPDDDGNIPRTIFQSDKATDVTNLDLRLEGVVELGPTRHHLAIGLDHQDALFTEDNYYSGPGEGGTINVYDPQYGNLQSQVLDPVDRPDSEIRQTGLYLIDHIEIDRLVVSAALRRDDSENTTLAVAGPDTTTEDEVTTGRAGLMYRFDSGISPYVSYAESFVPNLGTDEAGGTLEPTTGSQEEIGLKYLSRRHSLSVDLAWFDIEQEDRVARGNTPGGVTQTGAVVDGWEAQVKKRFGRFEVLANYTRLDARDASAGTRLGYVAEELASVWSKYRFVNGFRLGAGARHQAGLVGGGGATAIPDVTLYDAMAGYRTGAWDFSVNAQNVTDKTYVSWCRGPGLDCGYGSRRNVTGNVRYRY</sequence>
<dbReference type="Gene3D" id="2.40.170.20">
    <property type="entry name" value="TonB-dependent receptor, beta-barrel domain"/>
    <property type="match status" value="1"/>
</dbReference>
<feature type="domain" description="TonB-dependent receptor-like beta-barrel" evidence="18">
    <location>
        <begin position="249"/>
        <end position="674"/>
    </location>
</feature>
<keyword evidence="12 20" id="KW-0675">Receptor</keyword>
<dbReference type="EMBL" id="JAVRHY010000001">
    <property type="protein sequence ID" value="MDT0617178.1"/>
    <property type="molecule type" value="Genomic_DNA"/>
</dbReference>
<reference evidence="20 21" key="1">
    <citation type="submission" date="2023-09" db="EMBL/GenBank/DDBJ databases">
        <authorList>
            <person name="Rey-Velasco X."/>
        </authorList>
    </citation>
    <scope>NUCLEOTIDE SEQUENCE [LARGE SCALE GENOMIC DNA]</scope>
    <source>
        <strain evidence="20 21">P385</strain>
    </source>
</reference>
<evidence type="ECO:0000256" key="13">
    <source>
        <dbReference type="ARBA" id="ARBA00023237"/>
    </source>
</evidence>
<keyword evidence="5" id="KW-0410">Iron transport</keyword>
<keyword evidence="11 14" id="KW-0472">Membrane</keyword>
<evidence type="ECO:0000256" key="7">
    <source>
        <dbReference type="ARBA" id="ARBA00022729"/>
    </source>
</evidence>
<evidence type="ECO:0000259" key="18">
    <source>
        <dbReference type="Pfam" id="PF00593"/>
    </source>
</evidence>
<evidence type="ECO:0000259" key="19">
    <source>
        <dbReference type="Pfam" id="PF07715"/>
    </source>
</evidence>
<dbReference type="Gene3D" id="2.170.130.10">
    <property type="entry name" value="TonB-dependent receptor, plug domain"/>
    <property type="match status" value="1"/>
</dbReference>
<dbReference type="PANTHER" id="PTHR32552:SF68">
    <property type="entry name" value="FERRICHROME OUTER MEMBRANE TRANSPORTER_PHAGE RECEPTOR"/>
    <property type="match status" value="1"/>
</dbReference>
<feature type="chain" id="PRO_5045646589" evidence="17">
    <location>
        <begin position="29"/>
        <end position="706"/>
    </location>
</feature>
<keyword evidence="10 15" id="KW-0798">TonB box</keyword>
<dbReference type="PROSITE" id="PS52016">
    <property type="entry name" value="TONB_DEPENDENT_REC_3"/>
    <property type="match status" value="1"/>
</dbReference>
<keyword evidence="9" id="KW-0406">Ion transport</keyword>
<evidence type="ECO:0000313" key="21">
    <source>
        <dbReference type="Proteomes" id="UP001259982"/>
    </source>
</evidence>
<evidence type="ECO:0000256" key="9">
    <source>
        <dbReference type="ARBA" id="ARBA00023065"/>
    </source>
</evidence>
<dbReference type="InterPro" id="IPR039426">
    <property type="entry name" value="TonB-dep_rcpt-like"/>
</dbReference>
<keyword evidence="3 14" id="KW-0813">Transport</keyword>
<proteinExistence type="inferred from homology"/>
<evidence type="ECO:0000256" key="11">
    <source>
        <dbReference type="ARBA" id="ARBA00023136"/>
    </source>
</evidence>
<dbReference type="Proteomes" id="UP001259982">
    <property type="component" value="Unassembled WGS sequence"/>
</dbReference>
<evidence type="ECO:0000256" key="12">
    <source>
        <dbReference type="ARBA" id="ARBA00023170"/>
    </source>
</evidence>
<evidence type="ECO:0000256" key="2">
    <source>
        <dbReference type="ARBA" id="ARBA00009810"/>
    </source>
</evidence>
<evidence type="ECO:0000256" key="5">
    <source>
        <dbReference type="ARBA" id="ARBA00022496"/>
    </source>
</evidence>
<dbReference type="InterPro" id="IPR037066">
    <property type="entry name" value="Plug_dom_sf"/>
</dbReference>
<evidence type="ECO:0000256" key="1">
    <source>
        <dbReference type="ARBA" id="ARBA00004571"/>
    </source>
</evidence>
<keyword evidence="13 14" id="KW-0998">Cell outer membrane</keyword>
<evidence type="ECO:0000256" key="6">
    <source>
        <dbReference type="ARBA" id="ARBA00022692"/>
    </source>
</evidence>
<evidence type="ECO:0000256" key="15">
    <source>
        <dbReference type="RuleBase" id="RU003357"/>
    </source>
</evidence>
<evidence type="ECO:0000256" key="14">
    <source>
        <dbReference type="PROSITE-ProRule" id="PRU01360"/>
    </source>
</evidence>
<keyword evidence="8" id="KW-0408">Iron</keyword>
<evidence type="ECO:0000256" key="16">
    <source>
        <dbReference type="SAM" id="MobiDB-lite"/>
    </source>
</evidence>
<feature type="domain" description="TonB-dependent receptor plug" evidence="19">
    <location>
        <begin position="76"/>
        <end position="176"/>
    </location>
</feature>
<feature type="compositionally biased region" description="Basic and acidic residues" evidence="16">
    <location>
        <begin position="30"/>
        <end position="46"/>
    </location>
</feature>
<evidence type="ECO:0000256" key="4">
    <source>
        <dbReference type="ARBA" id="ARBA00022452"/>
    </source>
</evidence>
<evidence type="ECO:0000256" key="3">
    <source>
        <dbReference type="ARBA" id="ARBA00022448"/>
    </source>
</evidence>
<organism evidence="20 21">
    <name type="scientific">Spectribacter acetivorans</name>
    <dbReference type="NCBI Taxonomy" id="3075603"/>
    <lineage>
        <taxon>Bacteria</taxon>
        <taxon>Pseudomonadati</taxon>
        <taxon>Pseudomonadota</taxon>
        <taxon>Gammaproteobacteria</taxon>
        <taxon>Salinisphaerales</taxon>
        <taxon>Salinisphaeraceae</taxon>
        <taxon>Spectribacter</taxon>
    </lineage>
</organism>
<keyword evidence="6 14" id="KW-0812">Transmembrane</keyword>
<comment type="similarity">
    <text evidence="2 14 15">Belongs to the TonB-dependent receptor family.</text>
</comment>
<dbReference type="Pfam" id="PF07715">
    <property type="entry name" value="Plug"/>
    <property type="match status" value="1"/>
</dbReference>
<dbReference type="NCBIfam" id="TIGR01783">
    <property type="entry name" value="TonB-siderophor"/>
    <property type="match status" value="1"/>
</dbReference>
<keyword evidence="7 17" id="KW-0732">Signal</keyword>
<dbReference type="InterPro" id="IPR036942">
    <property type="entry name" value="Beta-barrel_TonB_sf"/>
</dbReference>
<dbReference type="InterPro" id="IPR010105">
    <property type="entry name" value="TonB_sidphr_rcpt"/>
</dbReference>
<dbReference type="RefSeq" id="WP_311656807.1">
    <property type="nucleotide sequence ID" value="NZ_JAVRHY010000001.1"/>
</dbReference>
<dbReference type="SUPFAM" id="SSF56935">
    <property type="entry name" value="Porins"/>
    <property type="match status" value="1"/>
</dbReference>
<name>A0ABU3B4T2_9GAMM</name>
<dbReference type="InterPro" id="IPR012910">
    <property type="entry name" value="Plug_dom"/>
</dbReference>
<feature type="region of interest" description="Disordered" evidence="16">
    <location>
        <begin position="28"/>
        <end position="56"/>
    </location>
</feature>
<accession>A0ABU3B4T2</accession>
<feature type="signal peptide" evidence="17">
    <location>
        <begin position="1"/>
        <end position="28"/>
    </location>
</feature>
<dbReference type="CDD" id="cd01347">
    <property type="entry name" value="ligand_gated_channel"/>
    <property type="match status" value="1"/>
</dbReference>
<dbReference type="InterPro" id="IPR000531">
    <property type="entry name" value="Beta-barrel_TonB"/>
</dbReference>
<gene>
    <name evidence="20" type="ORF">RM531_01685</name>
</gene>
<protein>
    <submittedName>
        <fullName evidence="20">TonB-dependent siderophore receptor</fullName>
    </submittedName>
</protein>
<comment type="subcellular location">
    <subcellularLocation>
        <location evidence="1 14">Cell outer membrane</location>
        <topology evidence="1 14">Multi-pass membrane protein</topology>
    </subcellularLocation>
</comment>
<evidence type="ECO:0000256" key="8">
    <source>
        <dbReference type="ARBA" id="ARBA00023004"/>
    </source>
</evidence>
<keyword evidence="21" id="KW-1185">Reference proteome</keyword>
<keyword evidence="4 14" id="KW-1134">Transmembrane beta strand</keyword>
<comment type="caution">
    <text evidence="20">The sequence shown here is derived from an EMBL/GenBank/DDBJ whole genome shotgun (WGS) entry which is preliminary data.</text>
</comment>